<organism evidence="2 3">
    <name type="scientific">Vibrio vulnificus (strain YJ016)</name>
    <dbReference type="NCBI Taxonomy" id="196600"/>
    <lineage>
        <taxon>Bacteria</taxon>
        <taxon>Pseudomonadati</taxon>
        <taxon>Pseudomonadota</taxon>
        <taxon>Gammaproteobacteria</taxon>
        <taxon>Vibrionales</taxon>
        <taxon>Vibrionaceae</taxon>
        <taxon>Vibrio</taxon>
    </lineage>
</organism>
<keyword evidence="1" id="KW-0812">Transmembrane</keyword>
<dbReference type="Proteomes" id="UP000002675">
    <property type="component" value="Chromosome II"/>
</dbReference>
<feature type="transmembrane region" description="Helical" evidence="1">
    <location>
        <begin position="101"/>
        <end position="117"/>
    </location>
</feature>
<sequence length="280" mass="31377">MKNALPSIATRSLTMPMRNHLSALLFFLLVLLYFSGFYQAVQSSVISAVILTLLLPVLFWRLVKPVDNQAEITRILLLESGFNLLCVVALLHLLPLALMDKAFMVFFVLQAGGFLLVQRRKKAWLSFAVSVCLSFAILVWISQAGQTQVLGSGQLQLFGTAVPWQLKAIYTLWLLQLLLVEYRYILPKVTILLAHLASLTIALQAEDFFHARIVTASHFLFLSLCFDFKNRDWGGREFAVLPSLVAIQKPNIAKWINYTCLGLALLCALHLASGLVIFPQ</sequence>
<dbReference type="HOGENOM" id="CLU_1040659_0_0_6"/>
<dbReference type="eggNOG" id="ENOG50330BU">
    <property type="taxonomic scope" value="Bacteria"/>
</dbReference>
<dbReference type="STRING" id="672.VV93_v1c33060"/>
<accession>Q7MFJ8</accession>
<feature type="transmembrane region" description="Helical" evidence="1">
    <location>
        <begin position="162"/>
        <end position="180"/>
    </location>
</feature>
<dbReference type="EMBL" id="BA000038">
    <property type="protein sequence ID" value="BAC96348.1"/>
    <property type="molecule type" value="Genomic_DNA"/>
</dbReference>
<feature type="transmembrane region" description="Helical" evidence="1">
    <location>
        <begin position="21"/>
        <end position="38"/>
    </location>
</feature>
<proteinExistence type="predicted"/>
<evidence type="ECO:0000313" key="2">
    <source>
        <dbReference type="EMBL" id="BAC96348.1"/>
    </source>
</evidence>
<evidence type="ECO:0000313" key="3">
    <source>
        <dbReference type="Proteomes" id="UP000002675"/>
    </source>
</evidence>
<gene>
    <name evidence="2" type="ordered locus">VVA0322</name>
</gene>
<feature type="transmembrane region" description="Helical" evidence="1">
    <location>
        <begin position="124"/>
        <end position="142"/>
    </location>
</feature>
<dbReference type="AlphaFoldDB" id="Q7MFJ8"/>
<evidence type="ECO:0000256" key="1">
    <source>
        <dbReference type="SAM" id="Phobius"/>
    </source>
</evidence>
<reference evidence="2 3" key="1">
    <citation type="journal article" date="2003" name="Genome Res.">
        <title>Comparative genome analysis of Vibrio vulnificus, a marine pathogen.</title>
        <authorList>
            <person name="Chen C.Y."/>
            <person name="Wu K.M."/>
            <person name="Chang Y.C."/>
            <person name="Chang C.H."/>
            <person name="Tsai H.C."/>
            <person name="Liao T.L."/>
            <person name="Liu Y.M."/>
            <person name="Chen H.J."/>
            <person name="Shen A.B."/>
            <person name="Li J.C."/>
            <person name="Su T.L."/>
            <person name="Shao C.P."/>
            <person name="Lee C.T."/>
            <person name="Hor L.I."/>
            <person name="Tsai S.F."/>
        </authorList>
    </citation>
    <scope>NUCLEOTIDE SEQUENCE [LARGE SCALE GENOMIC DNA]</scope>
    <source>
        <strain evidence="2 3">YJ016</strain>
    </source>
</reference>
<feature type="transmembrane region" description="Helical" evidence="1">
    <location>
        <begin position="255"/>
        <end position="278"/>
    </location>
</feature>
<keyword evidence="1" id="KW-0472">Membrane</keyword>
<keyword evidence="1" id="KW-1133">Transmembrane helix</keyword>
<name>Q7MFJ8_VIBVY</name>
<protein>
    <submittedName>
        <fullName evidence="2">Uncharacterized protein</fullName>
    </submittedName>
</protein>
<feature type="transmembrane region" description="Helical" evidence="1">
    <location>
        <begin position="75"/>
        <end position="95"/>
    </location>
</feature>
<feature type="transmembrane region" description="Helical" evidence="1">
    <location>
        <begin position="44"/>
        <end position="63"/>
    </location>
</feature>
<dbReference type="KEGG" id="vvy:VVA0322"/>